<protein>
    <recommendedName>
        <fullName evidence="2">UDP-glucose 6-dehydrogenase</fullName>
    </recommendedName>
</protein>
<dbReference type="InterPro" id="IPR014026">
    <property type="entry name" value="UDP-Glc/GDP-Man_DH_dimer"/>
</dbReference>
<dbReference type="PANTHER" id="PTHR43750">
    <property type="entry name" value="UDP-GLUCOSE 6-DEHYDROGENASE TUAD"/>
    <property type="match status" value="1"/>
</dbReference>
<dbReference type="Pfam" id="PF00984">
    <property type="entry name" value="UDPG_MGDP_dh"/>
    <property type="match status" value="1"/>
</dbReference>
<sequence length="335" mass="35828">MARIVVVGSGVVGRATGKGFLAKGHHVVFVDINSGIIERLRSEGYYASFPPEVDWAAADIIMLSVNTPTVGGQIVLDYLLQAVETVARGLAAAPGYPVVVVRSTVVPTTTEQVIKPLLEEVSGRRVGVDLGLCMNPEFLRQVSAEEDFINPWITVVGSCSPIEAGVMHELYVPFGAPIIHTDCTTAETIKYANNLYNATKISFFNEFFLVCERLGIDHAVVSRTVALSAEGMWNPYYGTIGGWPYGGACLPKDTAAFLAFADALGLEMPVLTGTMRMNQIMEQRAPAPASLHEVLGPALAGAERQLEPVADERFAYSGGARAVPLASVDTVLQGE</sequence>
<comment type="caution">
    <text evidence="6">The sequence shown here is derived from an EMBL/GenBank/DDBJ whole genome shotgun (WGS) entry which is preliminary data.</text>
</comment>
<dbReference type="PIRSF" id="PIRSF000124">
    <property type="entry name" value="UDPglc_GDPman_dh"/>
    <property type="match status" value="1"/>
</dbReference>
<evidence type="ECO:0000259" key="5">
    <source>
        <dbReference type="Pfam" id="PF03721"/>
    </source>
</evidence>
<organism evidence="6">
    <name type="scientific">Thermorudis sp</name>
    <dbReference type="NCBI Taxonomy" id="1969470"/>
    <lineage>
        <taxon>Bacteria</taxon>
        <taxon>Pseudomonadati</taxon>
        <taxon>Thermomicrobiota</taxon>
        <taxon>Thermomicrobia</taxon>
        <taxon>Thermomicrobia incertae sedis</taxon>
        <taxon>Thermorudis</taxon>
    </lineage>
</organism>
<dbReference type="Gene3D" id="3.40.50.720">
    <property type="entry name" value="NAD(P)-binding Rossmann-like Domain"/>
    <property type="match status" value="1"/>
</dbReference>
<accession>A0A7C2ZYL6</accession>
<dbReference type="GO" id="GO:0016628">
    <property type="term" value="F:oxidoreductase activity, acting on the CH-CH group of donors, NAD or NADP as acceptor"/>
    <property type="evidence" value="ECO:0007669"/>
    <property type="project" value="InterPro"/>
</dbReference>
<dbReference type="PANTHER" id="PTHR43750:SF3">
    <property type="entry name" value="UDP-GLUCOSE 6-DEHYDROGENASE TUAD"/>
    <property type="match status" value="1"/>
</dbReference>
<evidence type="ECO:0000256" key="3">
    <source>
        <dbReference type="PIRNR" id="PIRNR000124"/>
    </source>
</evidence>
<dbReference type="InterPro" id="IPR001732">
    <property type="entry name" value="UDP-Glc/GDP-Man_DH_N"/>
</dbReference>
<dbReference type="GO" id="GO:0016616">
    <property type="term" value="F:oxidoreductase activity, acting on the CH-OH group of donors, NAD or NADP as acceptor"/>
    <property type="evidence" value="ECO:0007669"/>
    <property type="project" value="InterPro"/>
</dbReference>
<feature type="domain" description="UDP-glucose/GDP-mannose dehydrogenase N-terminal" evidence="5">
    <location>
        <begin position="56"/>
        <end position="167"/>
    </location>
</feature>
<evidence type="ECO:0000259" key="4">
    <source>
        <dbReference type="Pfam" id="PF00984"/>
    </source>
</evidence>
<dbReference type="Gene3D" id="1.10.1040.10">
    <property type="entry name" value="N-(1-d-carboxylethyl)-l-norvaline Dehydrogenase, domain 2"/>
    <property type="match status" value="1"/>
</dbReference>
<reference evidence="6" key="1">
    <citation type="journal article" date="2020" name="mSystems">
        <title>Genome- and Community-Level Interaction Insights into Carbon Utilization and Element Cycling Functions of Hydrothermarchaeota in Hydrothermal Sediment.</title>
        <authorList>
            <person name="Zhou Z."/>
            <person name="Liu Y."/>
            <person name="Xu W."/>
            <person name="Pan J."/>
            <person name="Luo Z.H."/>
            <person name="Li M."/>
        </authorList>
    </citation>
    <scope>NUCLEOTIDE SEQUENCE [LARGE SCALE GENOMIC DNA]</scope>
    <source>
        <strain evidence="6">SpSt-192</strain>
    </source>
</reference>
<dbReference type="InterPro" id="IPR017476">
    <property type="entry name" value="UDP-Glc/GDP-Man"/>
</dbReference>
<dbReference type="InterPro" id="IPR008927">
    <property type="entry name" value="6-PGluconate_DH-like_C_sf"/>
</dbReference>
<proteinExistence type="inferred from homology"/>
<dbReference type="SUPFAM" id="SSF48179">
    <property type="entry name" value="6-phosphogluconate dehydrogenase C-terminal domain-like"/>
    <property type="match status" value="1"/>
</dbReference>
<dbReference type="Pfam" id="PF03721">
    <property type="entry name" value="UDPG_MGDP_dh_N"/>
    <property type="match status" value="1"/>
</dbReference>
<evidence type="ECO:0000256" key="1">
    <source>
        <dbReference type="ARBA" id="ARBA00006601"/>
    </source>
</evidence>
<dbReference type="GO" id="GO:0000271">
    <property type="term" value="P:polysaccharide biosynthetic process"/>
    <property type="evidence" value="ECO:0007669"/>
    <property type="project" value="InterPro"/>
</dbReference>
<dbReference type="SUPFAM" id="SSF51735">
    <property type="entry name" value="NAD(P)-binding Rossmann-fold domains"/>
    <property type="match status" value="1"/>
</dbReference>
<evidence type="ECO:0000313" key="6">
    <source>
        <dbReference type="EMBL" id="HEX70820.1"/>
    </source>
</evidence>
<gene>
    <name evidence="6" type="ORF">ENP13_06210</name>
</gene>
<evidence type="ECO:0000256" key="2">
    <source>
        <dbReference type="ARBA" id="ARBA00015132"/>
    </source>
</evidence>
<comment type="similarity">
    <text evidence="1 3">Belongs to the UDP-glucose/GDP-mannose dehydrogenase family.</text>
</comment>
<name>A0A7C2ZYL6_9BACT</name>
<dbReference type="InterPro" id="IPR036291">
    <property type="entry name" value="NAD(P)-bd_dom_sf"/>
</dbReference>
<dbReference type="AlphaFoldDB" id="A0A7C2ZYL6"/>
<dbReference type="InterPro" id="IPR028359">
    <property type="entry name" value="UDP_ManNAc/GlcNAc_DH"/>
</dbReference>
<feature type="domain" description="UDP-glucose/GDP-mannose dehydrogenase dimerisation" evidence="4">
    <location>
        <begin position="185"/>
        <end position="279"/>
    </location>
</feature>
<dbReference type="GO" id="GO:0051287">
    <property type="term" value="F:NAD binding"/>
    <property type="evidence" value="ECO:0007669"/>
    <property type="project" value="InterPro"/>
</dbReference>
<dbReference type="EMBL" id="DSID01000465">
    <property type="protein sequence ID" value="HEX70820.1"/>
    <property type="molecule type" value="Genomic_DNA"/>
</dbReference>
<dbReference type="InterPro" id="IPR013328">
    <property type="entry name" value="6PGD_dom2"/>
</dbReference>
<dbReference type="PIRSF" id="PIRSF500136">
    <property type="entry name" value="UDP_ManNAc_DH"/>
    <property type="match status" value="1"/>
</dbReference>